<keyword evidence="1" id="KW-0862">Zinc</keyword>
<feature type="region of interest" description="Disordered" evidence="2">
    <location>
        <begin position="395"/>
        <end position="429"/>
    </location>
</feature>
<evidence type="ECO:0008006" key="7">
    <source>
        <dbReference type="Google" id="ProtNLM"/>
    </source>
</evidence>
<organism evidence="5 6">
    <name type="scientific">Prorocentrum cordatum</name>
    <dbReference type="NCBI Taxonomy" id="2364126"/>
    <lineage>
        <taxon>Eukaryota</taxon>
        <taxon>Sar</taxon>
        <taxon>Alveolata</taxon>
        <taxon>Dinophyceae</taxon>
        <taxon>Prorocentrales</taxon>
        <taxon>Prorocentraceae</taxon>
        <taxon>Prorocentrum</taxon>
    </lineage>
</organism>
<dbReference type="EMBL" id="CAUYUJ010007191">
    <property type="protein sequence ID" value="CAK0819868.1"/>
    <property type="molecule type" value="Genomic_DNA"/>
</dbReference>
<sequence length="2345" mass="259178">MAYRPTLIPLAGPPRMDPVAGPPSPDRQEQQGAVDRSRSPHIPIADEATDLSVDWARELSRIIENVDEERIHERMEEFEVEARRSRWEAEETVARRLRERYAAEAVVESGVRDEVIQAAEHNARHEMQAIRAEAQERERLRDQQLFAELRQRVEVVEHEAAQNQDVRWRQVVEGIAEECRDGYRAEFHGELGVQRQHFLLTEEGVERQVAARFRELEVSAERRMRAREKQFFDEQLVYEERIEMLHDRVHEESEEAAVWRWQSDSTHEQLQDNNRYSEEFSKEANEYIQKLGDEISDAFQRCVEANARTTRAEVQAESEMRKVAEVRRELAAAQRSAHHTGMTTAPAPRVPIAMLPPLAKRVVNPLMSSGFCIGSAASRGRTDPAAAAPMAAAPAMPSAASPGALPGTGLGAGSPTQHCIASSDSEDEDEAFMRRRTTVKEMKIDPLTSAAGLRKWTNDLMTECCRVSNRSKVRATKYVKSAFEADRVEDVEYIPKKWDLFDTELCSALKKGASGAIGRQLTLHQEKNARFGTPASGRAALYMILRRFELDSGKAHRVHLAALNALKYNGDLEVYLDALDARLALMSAEPDEALLLAIVEPELRKAPDLAFEFAQFDRALDDAPEKTLQFLCDSARRACARAAQNKTVDALTPTPKQVKQVRQAAPKGKAKFGDNCKHVHWKDSVHTPTAAWPAGTAVTLGRQPGDARKFFADGKCSHGDKCIYKHGDGDKRDLAAVSKAKREAEAKQKGKGGGKKLHLCSSGSLCGASDKWVLDTATTFDASGKGLQGAHMDLHDQVAVETGGGNVHCDRAVVTHLSEIGGDVEATVLEDADETVRVLTVGRRCAQLGFEFTWKPFAPAADVFLPDGCRVGVKVDPDFVPYVESQPKPRRDPSAGKRLLVNVAVVDDGALIDDALPLEADPPQDDDVELGEDEHEEDEKDVEQEDGGEISQIGIVDQTVDPGHDDAARHVARVLEGGITSYDGDLMQDDKILHRIQLEDSFDDVVLPCDTSRLTKEHLALRQPAMPKYCPGCRGGKHAKWPSRRRPVSGACVRCADADERPFGACVHMDHIVMQPVSEAARTAKYSLNMLDERAKFAGVFPASSRDADTIVEAHHTFDSAVPEIRRWWSDNAPELAAARRKIRRMRPFAHYRSIPRAPQSNGVIERFNRTVVEGARALLLMAAFPASWWVCAICYWCMRYNGHCRGADGFTPHERRYDTSAEYEQYPFGALVFVAAARRGGAKPSKWSPRMVPHVLVGIGCGPGFAWNRTCGVVKLERLLSSDRPSRACIRYSAEVDFPDRIIFPMRQRLKLAGASRDASFPAPAVTDDNESWALQLSEVSEEPGDEAYDGAMEGGAPKLEPGNFVESVVLDPEDSQAADDPGPEEEVVEKNGGEQAATEHEPKDEPAELGRAELEVEENRAPKGWRIDTFPHGHHTRTISVPPWSRRPPTVLPEAWLMFKKSHQEKLRQEWKEKDPVGFAAQEARKAAYEHAKRTRGSLPASAANAGSEGARGPPAAEVPAAAQLMHVGRDRPSVKPEYEAAHVQDGPAAAAAGAMATRLSQSGLQGDILRTARTKIQSGQFKVVVVDISTEEDSMIAELMPQRALTVRVTEGDELCRKETIRALHGIVRACSQLGIPLHVWVSTVRTPGELPDRRVEVAVGLCRHVVKQGGYIYWGWPPTSSVWLRSDVRQLLEHAGSDLRDVSMASLSVSAAEGQSDDPFEPAGLRKLLEPRALAPEMPPESIDGCRDESVDLRGPCSQELARLIWQSILPIAGGHTDHDDTAQHDVGRKTPKWSVLVTRKVPLKLEEAKSAKARAAIDKAEVMTGRIFGILGETNAEVERAEDRRMKFRAVFQGSNIRTETGTAAVNLYEEVSNSPASFVAIRCTMAAAILKRLSITVRDALQAYLQARINVDGRIETWVEIPREWWPDSWFEGGDRSKPLYVLPVRLLLLALYGHPEAGALWEKKLTQVLLGLGWHSVPSWSGVFVHADGSMLTVYVDDLLLAALGCKADAHWEALCKSIEFKDEPAPVNKFSGAYYALDPFDPKLPDAPRTVTTSMIDYTRAMVERFCADAGLGTTKPVDSPYISAESWAQDSEEAGRFADVAASHSASPLFLCRVGRPDLAAATQRLCSGVSRWTTVHDLALIRLMMYAACTSTHVLKGTLALADVDDLLLLTHSDADWNGDPMTSKSVAGWWIELFSPASGRSFPLSWGCSQQSSTGGCTAETETVAFSHVVRRGAIPIQMLLDEVLPRRIGIARRVDNMQTIQAATKGYSKRLRHLPRTQRVCVGMLHEMLNDRGLLLSIEHCPTLQMKADLFTKVLNGPKFRAALEMIHMVQQA</sequence>
<feature type="domain" description="C3H1-type" evidence="3">
    <location>
        <begin position="709"/>
        <end position="729"/>
    </location>
</feature>
<name>A0ABN9RNU7_9DINO</name>
<feature type="compositionally biased region" description="Acidic residues" evidence="2">
    <location>
        <begin position="1373"/>
        <end position="1389"/>
    </location>
</feature>
<comment type="caution">
    <text evidence="5">The sequence shown here is derived from an EMBL/GenBank/DDBJ whole genome shotgun (WGS) entry which is preliminary data.</text>
</comment>
<feature type="region of interest" description="Disordered" evidence="2">
    <location>
        <begin position="915"/>
        <end position="947"/>
    </location>
</feature>
<evidence type="ECO:0000313" key="6">
    <source>
        <dbReference type="Proteomes" id="UP001189429"/>
    </source>
</evidence>
<keyword evidence="6" id="KW-1185">Reference proteome</keyword>
<evidence type="ECO:0000313" key="5">
    <source>
        <dbReference type="EMBL" id="CAK0819868.1"/>
    </source>
</evidence>
<evidence type="ECO:0000259" key="3">
    <source>
        <dbReference type="PROSITE" id="PS50103"/>
    </source>
</evidence>
<dbReference type="CDD" id="cd09272">
    <property type="entry name" value="RNase_HI_RT_Ty1"/>
    <property type="match status" value="1"/>
</dbReference>
<feature type="compositionally biased region" description="Pro residues" evidence="2">
    <location>
        <begin position="11"/>
        <end position="25"/>
    </location>
</feature>
<dbReference type="PROSITE" id="PS50994">
    <property type="entry name" value="INTEGRASE"/>
    <property type="match status" value="1"/>
</dbReference>
<dbReference type="InterPro" id="IPR036397">
    <property type="entry name" value="RNaseH_sf"/>
</dbReference>
<dbReference type="Proteomes" id="UP001189429">
    <property type="component" value="Unassembled WGS sequence"/>
</dbReference>
<evidence type="ECO:0000256" key="2">
    <source>
        <dbReference type="SAM" id="MobiDB-lite"/>
    </source>
</evidence>
<keyword evidence="1" id="KW-0863">Zinc-finger</keyword>
<feature type="compositionally biased region" description="Acidic residues" evidence="2">
    <location>
        <begin position="922"/>
        <end position="947"/>
    </location>
</feature>
<dbReference type="InterPro" id="IPR001584">
    <property type="entry name" value="Integrase_cat-core"/>
</dbReference>
<feature type="region of interest" description="Disordered" evidence="2">
    <location>
        <begin position="1496"/>
        <end position="1517"/>
    </location>
</feature>
<evidence type="ECO:0000259" key="4">
    <source>
        <dbReference type="PROSITE" id="PS50994"/>
    </source>
</evidence>
<dbReference type="PROSITE" id="PS50103">
    <property type="entry name" value="ZF_C3H1"/>
    <property type="match status" value="1"/>
</dbReference>
<keyword evidence="1" id="KW-0479">Metal-binding</keyword>
<accession>A0ABN9RNU7</accession>
<proteinExistence type="predicted"/>
<feature type="region of interest" description="Disordered" evidence="2">
    <location>
        <begin position="1"/>
        <end position="46"/>
    </location>
</feature>
<dbReference type="Gene3D" id="3.30.420.10">
    <property type="entry name" value="Ribonuclease H-like superfamily/Ribonuclease H"/>
    <property type="match status" value="1"/>
</dbReference>
<feature type="compositionally biased region" description="Acidic residues" evidence="2">
    <location>
        <begin position="1341"/>
        <end position="1350"/>
    </location>
</feature>
<feature type="zinc finger region" description="C3H1-type" evidence="1">
    <location>
        <begin position="709"/>
        <end position="729"/>
    </location>
</feature>
<feature type="region of interest" description="Disordered" evidence="2">
    <location>
        <begin position="329"/>
        <end position="348"/>
    </location>
</feature>
<dbReference type="InterPro" id="IPR000571">
    <property type="entry name" value="Znf_CCCH"/>
</dbReference>
<dbReference type="SUPFAM" id="SSF53098">
    <property type="entry name" value="Ribonuclease H-like"/>
    <property type="match status" value="1"/>
</dbReference>
<feature type="domain" description="Integrase catalytic" evidence="4">
    <location>
        <begin position="1058"/>
        <end position="1221"/>
    </location>
</feature>
<reference evidence="5" key="1">
    <citation type="submission" date="2023-10" db="EMBL/GenBank/DDBJ databases">
        <authorList>
            <person name="Chen Y."/>
            <person name="Shah S."/>
            <person name="Dougan E. K."/>
            <person name="Thang M."/>
            <person name="Chan C."/>
        </authorList>
    </citation>
    <scope>NUCLEOTIDE SEQUENCE [LARGE SCALE GENOMIC DNA]</scope>
</reference>
<feature type="compositionally biased region" description="Basic and acidic residues" evidence="2">
    <location>
        <begin position="1390"/>
        <end position="1411"/>
    </location>
</feature>
<feature type="compositionally biased region" description="Low complexity" evidence="2">
    <location>
        <begin position="395"/>
        <end position="405"/>
    </location>
</feature>
<gene>
    <name evidence="5" type="ORF">PCOR1329_LOCUS21745</name>
</gene>
<feature type="region of interest" description="Disordered" evidence="2">
    <location>
        <begin position="1341"/>
        <end position="1411"/>
    </location>
</feature>
<dbReference type="InterPro" id="IPR012337">
    <property type="entry name" value="RNaseH-like_sf"/>
</dbReference>
<evidence type="ECO:0000256" key="1">
    <source>
        <dbReference type="PROSITE-ProRule" id="PRU00723"/>
    </source>
</evidence>
<protein>
    <recommendedName>
        <fullName evidence="7">Copia protein</fullName>
    </recommendedName>
</protein>